<dbReference type="EnsemblMetazoa" id="ISCW002010-RA">
    <property type="protein sequence ID" value="ISCW002010-PA"/>
    <property type="gene ID" value="ISCW002010"/>
</dbReference>
<evidence type="ECO:0000313" key="3">
    <source>
        <dbReference type="Proteomes" id="UP000001555"/>
    </source>
</evidence>
<organism>
    <name type="scientific">Ixodes scapularis</name>
    <name type="common">Black-legged tick</name>
    <name type="synonym">Deer tick</name>
    <dbReference type="NCBI Taxonomy" id="6945"/>
    <lineage>
        <taxon>Eukaryota</taxon>
        <taxon>Metazoa</taxon>
        <taxon>Ecdysozoa</taxon>
        <taxon>Arthropoda</taxon>
        <taxon>Chelicerata</taxon>
        <taxon>Arachnida</taxon>
        <taxon>Acari</taxon>
        <taxon>Parasitiformes</taxon>
        <taxon>Ixodida</taxon>
        <taxon>Ixodoidea</taxon>
        <taxon>Ixodidae</taxon>
        <taxon>Ixodinae</taxon>
        <taxon>Ixodes</taxon>
    </lineage>
</organism>
<proteinExistence type="predicted"/>
<protein>
    <submittedName>
        <fullName evidence="1 2">Uncharacterized protein</fullName>
    </submittedName>
</protein>
<reference evidence="2" key="2">
    <citation type="submission" date="2020-05" db="UniProtKB">
        <authorList>
            <consortium name="EnsemblMetazoa"/>
        </authorList>
    </citation>
    <scope>IDENTIFICATION</scope>
    <source>
        <strain evidence="2">wikel</strain>
    </source>
</reference>
<evidence type="ECO:0000313" key="1">
    <source>
        <dbReference type="EMBL" id="EEC04298.1"/>
    </source>
</evidence>
<accession>B7PCH6</accession>
<dbReference type="VEuPathDB" id="VectorBase:ISCI002010"/>
<dbReference type="AlphaFoldDB" id="B7PCH6"/>
<dbReference type="PaxDb" id="6945-B7PCH6"/>
<keyword evidence="3" id="KW-1185">Reference proteome</keyword>
<dbReference type="Proteomes" id="UP000001555">
    <property type="component" value="Unassembled WGS sequence"/>
</dbReference>
<dbReference type="EMBL" id="DS684001">
    <property type="protein sequence ID" value="EEC04298.1"/>
    <property type="molecule type" value="Genomic_DNA"/>
</dbReference>
<reference evidence="1 3" key="1">
    <citation type="submission" date="2008-03" db="EMBL/GenBank/DDBJ databases">
        <title>Annotation of Ixodes scapularis.</title>
        <authorList>
            <consortium name="Ixodes scapularis Genome Project Consortium"/>
            <person name="Caler E."/>
            <person name="Hannick L.I."/>
            <person name="Bidwell S."/>
            <person name="Joardar V."/>
            <person name="Thiagarajan M."/>
            <person name="Amedeo P."/>
            <person name="Galinsky K.J."/>
            <person name="Schobel S."/>
            <person name="Inman J."/>
            <person name="Hostetler J."/>
            <person name="Miller J."/>
            <person name="Hammond M."/>
            <person name="Megy K."/>
            <person name="Lawson D."/>
            <person name="Kodira C."/>
            <person name="Sutton G."/>
            <person name="Meyer J."/>
            <person name="Hill C.A."/>
            <person name="Birren B."/>
            <person name="Nene V."/>
            <person name="Collins F."/>
            <person name="Alarcon-Chaidez F."/>
            <person name="Wikel S."/>
            <person name="Strausberg R."/>
        </authorList>
    </citation>
    <scope>NUCLEOTIDE SEQUENCE [LARGE SCALE GENOMIC DNA]</scope>
    <source>
        <strain evidence="3">Wikel</strain>
        <strain evidence="1">Wikel colony</strain>
    </source>
</reference>
<name>B7PCH6_IXOSC</name>
<dbReference type="VEuPathDB" id="VectorBase:ISCW002010"/>
<gene>
    <name evidence="1" type="ORF">IscW_ISCW002010</name>
</gene>
<dbReference type="HOGENOM" id="CLU_2963321_0_0_1"/>
<dbReference type="InParanoid" id="B7PCH6"/>
<evidence type="ECO:0000313" key="2">
    <source>
        <dbReference type="EnsemblMetazoa" id="ISCW002010-PA"/>
    </source>
</evidence>
<sequence length="59" mass="6781">MTTEPRMVHLTGERMVFSCLTGTRDDSSRNASTQRELHRRTIGALLSRRGRTEWGFLSN</sequence>
<dbReference type="EMBL" id="ABJB010934772">
    <property type="status" value="NOT_ANNOTATED_CDS"/>
    <property type="molecule type" value="Genomic_DNA"/>
</dbReference>